<feature type="compositionally biased region" description="Polar residues" evidence="1">
    <location>
        <begin position="231"/>
        <end position="241"/>
    </location>
</feature>
<evidence type="ECO:0000256" key="2">
    <source>
        <dbReference type="SAM" id="SignalP"/>
    </source>
</evidence>
<keyword evidence="4" id="KW-1185">Reference proteome</keyword>
<dbReference type="Proteomes" id="UP001482620">
    <property type="component" value="Unassembled WGS sequence"/>
</dbReference>
<gene>
    <name evidence="3" type="ORF">ILYODFUR_034948</name>
</gene>
<organism evidence="3 4">
    <name type="scientific">Ilyodon furcidens</name>
    <name type="common">goldbreast splitfin</name>
    <dbReference type="NCBI Taxonomy" id="33524"/>
    <lineage>
        <taxon>Eukaryota</taxon>
        <taxon>Metazoa</taxon>
        <taxon>Chordata</taxon>
        <taxon>Craniata</taxon>
        <taxon>Vertebrata</taxon>
        <taxon>Euteleostomi</taxon>
        <taxon>Actinopterygii</taxon>
        <taxon>Neopterygii</taxon>
        <taxon>Teleostei</taxon>
        <taxon>Neoteleostei</taxon>
        <taxon>Acanthomorphata</taxon>
        <taxon>Ovalentaria</taxon>
        <taxon>Atherinomorphae</taxon>
        <taxon>Cyprinodontiformes</taxon>
        <taxon>Goodeidae</taxon>
        <taxon>Ilyodon</taxon>
    </lineage>
</organism>
<evidence type="ECO:0000313" key="4">
    <source>
        <dbReference type="Proteomes" id="UP001482620"/>
    </source>
</evidence>
<name>A0ABV0UAW7_9TELE</name>
<evidence type="ECO:0000313" key="3">
    <source>
        <dbReference type="EMBL" id="MEQ2242342.1"/>
    </source>
</evidence>
<feature type="region of interest" description="Disordered" evidence="1">
    <location>
        <begin position="155"/>
        <end position="183"/>
    </location>
</feature>
<accession>A0ABV0UAW7</accession>
<protein>
    <submittedName>
        <fullName evidence="3">Uncharacterized protein</fullName>
    </submittedName>
</protein>
<proteinExistence type="predicted"/>
<reference evidence="3 4" key="1">
    <citation type="submission" date="2021-06" db="EMBL/GenBank/DDBJ databases">
        <authorList>
            <person name="Palmer J.M."/>
        </authorList>
    </citation>
    <scope>NUCLEOTIDE SEQUENCE [LARGE SCALE GENOMIC DNA]</scope>
    <source>
        <strain evidence="4">if_2019</strain>
        <tissue evidence="3">Muscle</tissue>
    </source>
</reference>
<feature type="compositionally biased region" description="Acidic residues" evidence="1">
    <location>
        <begin position="155"/>
        <end position="164"/>
    </location>
</feature>
<feature type="signal peptide" evidence="2">
    <location>
        <begin position="1"/>
        <end position="19"/>
    </location>
</feature>
<feature type="chain" id="PRO_5046277514" evidence="2">
    <location>
        <begin position="20"/>
        <end position="331"/>
    </location>
</feature>
<dbReference type="EMBL" id="JAHRIQ010064400">
    <property type="protein sequence ID" value="MEQ2242342.1"/>
    <property type="molecule type" value="Genomic_DNA"/>
</dbReference>
<comment type="caution">
    <text evidence="3">The sequence shown here is derived from an EMBL/GenBank/DDBJ whole genome shotgun (WGS) entry which is preliminary data.</text>
</comment>
<feature type="region of interest" description="Disordered" evidence="1">
    <location>
        <begin position="197"/>
        <end position="253"/>
    </location>
</feature>
<keyword evidence="2" id="KW-0732">Signal</keyword>
<feature type="compositionally biased region" description="Acidic residues" evidence="1">
    <location>
        <begin position="197"/>
        <end position="207"/>
    </location>
</feature>
<sequence>MWRFCPLLCCWSRWSIVRAERAPRFFCLCSGFLRLLPSLLTRDAAIIRLYQLLFRVISTPPRSGQATEPSSAKPESCKKEIDLFSYLSLEAEKTLQRSAGLPLPQSAYDGSRLVIPCPGTGPLSCRSSSPPLHMGRRSLPGLSERLVHVLVPEPCDEGFEDESSSEPVPERFEDEPPPPPIPERFEKEIVLILTSESGDEGFEDEPPLDPVPIYEGPPDSASASEGPVGSVSVSKGPQGTVKSKPDSKPPEFLKGPLRSMVDLLICRPEGPLLCSADLHVLPFAHAKPVLPACPCLFFATVFFRHPADFIQSVQDLLLLDEHGETVDSHLH</sequence>
<evidence type="ECO:0000256" key="1">
    <source>
        <dbReference type="SAM" id="MobiDB-lite"/>
    </source>
</evidence>